<evidence type="ECO:0000256" key="1">
    <source>
        <dbReference type="ARBA" id="ARBA00001947"/>
    </source>
</evidence>
<dbReference type="Pfam" id="PF14864">
    <property type="entry name" value="Alkyl_sulf_C"/>
    <property type="match status" value="1"/>
</dbReference>
<evidence type="ECO:0000256" key="8">
    <source>
        <dbReference type="ARBA" id="ARBA00075789"/>
    </source>
</evidence>
<keyword evidence="12" id="KW-1185">Reference proteome</keyword>
<evidence type="ECO:0000256" key="9">
    <source>
        <dbReference type="SAM" id="SignalP"/>
    </source>
</evidence>
<dbReference type="Proteomes" id="UP000652847">
    <property type="component" value="Unassembled WGS sequence"/>
</dbReference>
<dbReference type="InterPro" id="IPR029228">
    <property type="entry name" value="Alkyl_sulf_dimr"/>
</dbReference>
<keyword evidence="4" id="KW-0862">Zinc</keyword>
<dbReference type="GO" id="GO:0046872">
    <property type="term" value="F:metal ion binding"/>
    <property type="evidence" value="ECO:0007669"/>
    <property type="project" value="UniProtKB-KW"/>
</dbReference>
<feature type="domain" description="Metallo-beta-lactamase" evidence="10">
    <location>
        <begin position="134"/>
        <end position="356"/>
    </location>
</feature>
<dbReference type="InterPro" id="IPR044097">
    <property type="entry name" value="Bds1/SdsA1_MBL-fold"/>
</dbReference>
<gene>
    <name evidence="11" type="ORF">H8S54_15405</name>
</gene>
<dbReference type="Gene3D" id="3.60.15.30">
    <property type="entry name" value="Metallo-beta-lactamase domain"/>
    <property type="match status" value="1"/>
</dbReference>
<evidence type="ECO:0000256" key="2">
    <source>
        <dbReference type="ARBA" id="ARBA00022723"/>
    </source>
</evidence>
<dbReference type="EMBL" id="JACOOT010000036">
    <property type="protein sequence ID" value="MBC5652453.1"/>
    <property type="molecule type" value="Genomic_DNA"/>
</dbReference>
<keyword evidence="2" id="KW-0479">Metal-binding</keyword>
<dbReference type="GO" id="GO:0018741">
    <property type="term" value="F:linear primary-alkylsulfatase activity"/>
    <property type="evidence" value="ECO:0007669"/>
    <property type="project" value="UniProtKB-EC"/>
</dbReference>
<comment type="cofactor">
    <cofactor evidence="1">
        <name>Zn(2+)</name>
        <dbReference type="ChEBI" id="CHEBI:29105"/>
    </cofactor>
</comment>
<sequence>MKRKKVITLITVALAFTMTVCGSSTAIAASELTAESKPATQYTIDANQEVYALLDFEDTAEFENATKGQIASPDTLDIYDENGKLVWSQTAYAFLDQDAPDTANPSLWRNTQLNHIYGLFEVTDGIYQVRGYDMSNVTFIKGDTGWIVVDPLMSVECAQAALALVEENLGTFPVKAVIYSHSHVDHFGGVKGIVSEEEVQAGNVQVIAPEGFEKHAVSENIYAGTAMGRRASYQYGTMLEGGETGSLAIGIGMGQSKGKTSYISPTLEITQTGEKHTIDGVEIEFQLTPGTEAPAEMNFWIESKNALWMAENCTGTLHNLYTLRGAQVRDGNAWAEYIMESLALYGDKADVVFQSHNWPHWGNDTIQEYMTNTAAVYKFINDQTLLYINEGYTETEIANMIQLPEELEKVWYTRQYYGTVSHNSKAVYEKYMGWYDGNPVHLAELTPSDYAQKLVEYFGDTDAVLEKAKEDFAKGEYQWVAQITNTLVFADPENTDARYLCADALEQLGYQAESGPWRSAYLCAAQELRNGTNTDDATRSSGNGDVFSHMTPDMILDYLGILVDTTKIPDLTFTANLILPEGNYVLRVKNGVLLYQKDTQDADADVTWTTKRAGLLSIIQKNAENVAALIQQEGDETCLTRLMDAVTVTSDYKYFNIIEP</sequence>
<dbReference type="SUPFAM" id="SSF55718">
    <property type="entry name" value="SCP-like"/>
    <property type="match status" value="1"/>
</dbReference>
<organism evidence="11 12">
    <name type="scientific">Blautia segnis</name>
    <dbReference type="NCBI Taxonomy" id="2763030"/>
    <lineage>
        <taxon>Bacteria</taxon>
        <taxon>Bacillati</taxon>
        <taxon>Bacillota</taxon>
        <taxon>Clostridia</taxon>
        <taxon>Lachnospirales</taxon>
        <taxon>Lachnospiraceae</taxon>
        <taxon>Blautia</taxon>
    </lineage>
</organism>
<dbReference type="InterPro" id="IPR036527">
    <property type="entry name" value="SCP2_sterol-bd_dom_sf"/>
</dbReference>
<proteinExistence type="inferred from homology"/>
<dbReference type="FunFam" id="3.60.15.30:FF:000001">
    <property type="entry name" value="Alkyl/aryl-sulfatase BDS1"/>
    <property type="match status" value="1"/>
</dbReference>
<name>A0A8I0AG27_9FIRM</name>
<dbReference type="InterPro" id="IPR038536">
    <property type="entry name" value="Alkyl/aryl-sulf_dimr_sf"/>
</dbReference>
<comment type="similarity">
    <text evidence="5">Belongs to the metallo-beta-lactamase superfamily. Type III sulfatase family.</text>
</comment>
<dbReference type="SUPFAM" id="SSF56281">
    <property type="entry name" value="Metallo-hydrolase/oxidoreductase"/>
    <property type="match status" value="1"/>
</dbReference>
<dbReference type="Gene3D" id="1.25.40.880">
    <property type="entry name" value="Alkyl sulfatase, dimerisation domain"/>
    <property type="match status" value="1"/>
</dbReference>
<dbReference type="InterPro" id="IPR029229">
    <property type="entry name" value="Alkyl_sulf_C"/>
</dbReference>
<dbReference type="Pfam" id="PF00753">
    <property type="entry name" value="Lactamase_B"/>
    <property type="match status" value="1"/>
</dbReference>
<dbReference type="RefSeq" id="WP_186901773.1">
    <property type="nucleotide sequence ID" value="NZ_JACOOT010000036.1"/>
</dbReference>
<reference evidence="11 12" key="1">
    <citation type="submission" date="2020-08" db="EMBL/GenBank/DDBJ databases">
        <title>Genome public.</title>
        <authorList>
            <person name="Liu C."/>
            <person name="Sun Q."/>
        </authorList>
    </citation>
    <scope>NUCLEOTIDE SEQUENCE [LARGE SCALE GENOMIC DNA]</scope>
    <source>
        <strain evidence="11 12">BX17</strain>
    </source>
</reference>
<dbReference type="EC" id="3.1.6.21" evidence="6"/>
<comment type="caution">
    <text evidence="11">The sequence shown here is derived from an EMBL/GenBank/DDBJ whole genome shotgun (WGS) entry which is preliminary data.</text>
</comment>
<dbReference type="SMART" id="SM00849">
    <property type="entry name" value="Lactamase_B"/>
    <property type="match status" value="1"/>
</dbReference>
<evidence type="ECO:0000256" key="5">
    <source>
        <dbReference type="ARBA" id="ARBA00033751"/>
    </source>
</evidence>
<feature type="chain" id="PRO_5034381903" description="Linear primary-alkylsulfatase" evidence="9">
    <location>
        <begin position="29"/>
        <end position="660"/>
    </location>
</feature>
<dbReference type="Pfam" id="PF14863">
    <property type="entry name" value="Alkyl_sulf_dimr"/>
    <property type="match status" value="1"/>
</dbReference>
<dbReference type="AlphaFoldDB" id="A0A8I0AG27"/>
<keyword evidence="9" id="KW-0732">Signal</keyword>
<dbReference type="Gene3D" id="3.30.1050.10">
    <property type="entry name" value="SCP2 sterol-binding domain"/>
    <property type="match status" value="1"/>
</dbReference>
<keyword evidence="3 11" id="KW-0378">Hydrolase</keyword>
<dbReference type="FunFam" id="1.25.40.880:FF:000001">
    <property type="entry name" value="SDS hydrolase SdsA1"/>
    <property type="match status" value="1"/>
</dbReference>
<dbReference type="PANTHER" id="PTHR43223">
    <property type="entry name" value="ALKYL/ARYL-SULFATASE"/>
    <property type="match status" value="1"/>
</dbReference>
<evidence type="ECO:0000313" key="11">
    <source>
        <dbReference type="EMBL" id="MBC5652453.1"/>
    </source>
</evidence>
<evidence type="ECO:0000259" key="10">
    <source>
        <dbReference type="SMART" id="SM00849"/>
    </source>
</evidence>
<dbReference type="InterPro" id="IPR036866">
    <property type="entry name" value="RibonucZ/Hydroxyglut_hydro"/>
</dbReference>
<dbReference type="InterPro" id="IPR001279">
    <property type="entry name" value="Metallo-B-lactamas"/>
</dbReference>
<evidence type="ECO:0000313" key="12">
    <source>
        <dbReference type="Proteomes" id="UP000652847"/>
    </source>
</evidence>
<evidence type="ECO:0000256" key="6">
    <source>
        <dbReference type="ARBA" id="ARBA00066568"/>
    </source>
</evidence>
<dbReference type="InterPro" id="IPR052195">
    <property type="entry name" value="Bact_Alkyl/Aryl-Sulfatase"/>
</dbReference>
<dbReference type="CDD" id="cd07710">
    <property type="entry name" value="arylsulfatase_Sdsa1-like_MBL-fold"/>
    <property type="match status" value="1"/>
</dbReference>
<dbReference type="GO" id="GO:0018909">
    <property type="term" value="P:dodecyl sulfate metabolic process"/>
    <property type="evidence" value="ECO:0007669"/>
    <property type="project" value="InterPro"/>
</dbReference>
<protein>
    <recommendedName>
        <fullName evidence="7">Linear primary-alkylsulfatase</fullName>
        <ecNumber evidence="6">3.1.6.21</ecNumber>
    </recommendedName>
    <alternativeName>
        <fullName evidence="8">Type III linear primary-alkylsulfatase</fullName>
    </alternativeName>
</protein>
<evidence type="ECO:0000256" key="3">
    <source>
        <dbReference type="ARBA" id="ARBA00022801"/>
    </source>
</evidence>
<dbReference type="PANTHER" id="PTHR43223:SF1">
    <property type="entry name" value="ALKYL_ARYL-SULFATASE BDS1"/>
    <property type="match status" value="1"/>
</dbReference>
<dbReference type="GO" id="GO:0046983">
    <property type="term" value="F:protein dimerization activity"/>
    <property type="evidence" value="ECO:0007669"/>
    <property type="project" value="InterPro"/>
</dbReference>
<accession>A0A8I0AG27</accession>
<evidence type="ECO:0000256" key="7">
    <source>
        <dbReference type="ARBA" id="ARBA00068034"/>
    </source>
</evidence>
<feature type="signal peptide" evidence="9">
    <location>
        <begin position="1"/>
        <end position="28"/>
    </location>
</feature>
<evidence type="ECO:0000256" key="4">
    <source>
        <dbReference type="ARBA" id="ARBA00022833"/>
    </source>
</evidence>